<reference evidence="5" key="1">
    <citation type="submission" date="2016-07" db="EMBL/GenBank/DDBJ databases">
        <authorList>
            <person name="Florea S."/>
            <person name="Webb J.S."/>
            <person name="Jaromczyk J."/>
            <person name="Schardl C.L."/>
        </authorList>
    </citation>
    <scope>NUCLEOTIDE SEQUENCE [LARGE SCALE GENOMIC DNA]</scope>
    <source>
        <strain evidence="5">Z6</strain>
    </source>
</reference>
<feature type="repeat" description="ANK" evidence="3">
    <location>
        <begin position="89"/>
        <end position="122"/>
    </location>
</feature>
<keyword evidence="5" id="KW-1185">Reference proteome</keyword>
<evidence type="ECO:0000256" key="3">
    <source>
        <dbReference type="PROSITE-ProRule" id="PRU00023"/>
    </source>
</evidence>
<dbReference type="PROSITE" id="PS50088">
    <property type="entry name" value="ANK_REPEAT"/>
    <property type="match status" value="5"/>
</dbReference>
<dbReference type="AlphaFoldDB" id="A0A1C0A9B5"/>
<dbReference type="InterPro" id="IPR036770">
    <property type="entry name" value="Ankyrin_rpt-contain_sf"/>
</dbReference>
<name>A0A1C0A9B5_9FIRM</name>
<comment type="caution">
    <text evidence="4">The sequence shown here is derived from an EMBL/GenBank/DDBJ whole genome shotgun (WGS) entry which is preliminary data.</text>
</comment>
<evidence type="ECO:0000256" key="2">
    <source>
        <dbReference type="ARBA" id="ARBA00023043"/>
    </source>
</evidence>
<dbReference type="RefSeq" id="WP_068716165.1">
    <property type="nucleotide sequence ID" value="NZ_LWDV01000008.1"/>
</dbReference>
<dbReference type="PANTHER" id="PTHR24189:SF50">
    <property type="entry name" value="ANKYRIN REPEAT AND SOCS BOX PROTEIN 2"/>
    <property type="match status" value="1"/>
</dbReference>
<evidence type="ECO:0000313" key="4">
    <source>
        <dbReference type="EMBL" id="OCL26862.1"/>
    </source>
</evidence>
<dbReference type="EMBL" id="LWDV01000008">
    <property type="protein sequence ID" value="OCL26862.1"/>
    <property type="molecule type" value="Genomic_DNA"/>
</dbReference>
<dbReference type="Pfam" id="PF12796">
    <property type="entry name" value="Ank_2"/>
    <property type="match status" value="1"/>
</dbReference>
<dbReference type="PROSITE" id="PS50297">
    <property type="entry name" value="ANK_REP_REGION"/>
    <property type="match status" value="5"/>
</dbReference>
<dbReference type="Pfam" id="PF00023">
    <property type="entry name" value="Ank"/>
    <property type="match status" value="1"/>
</dbReference>
<protein>
    <submittedName>
        <fullName evidence="4">Uncharacterized protein</fullName>
    </submittedName>
</protein>
<accession>A0A1C0A9B5</accession>
<feature type="repeat" description="ANK" evidence="3">
    <location>
        <begin position="191"/>
        <end position="224"/>
    </location>
</feature>
<dbReference type="Gene3D" id="1.25.40.20">
    <property type="entry name" value="Ankyrin repeat-containing domain"/>
    <property type="match status" value="2"/>
</dbReference>
<dbReference type="PANTHER" id="PTHR24189">
    <property type="entry name" value="MYOTROPHIN"/>
    <property type="match status" value="1"/>
</dbReference>
<keyword evidence="2 3" id="KW-0040">ANK repeat</keyword>
<gene>
    <name evidence="4" type="ORF">U472_05055</name>
</gene>
<feature type="repeat" description="ANK" evidence="3">
    <location>
        <begin position="157"/>
        <end position="190"/>
    </location>
</feature>
<sequence>MNRQIDKTIKVTFICLVLMFNLYSLVEDNTSSNSTVNVTEESKREKREVNVRDNQNRTDLINSILNNESIEVIEEKINKGADVNAKDNDGKTPLMYAAYHNKNADIIKMLIAKGAKVNELDVNNQTALDWASQNNDNPDVFKVLLANGSKVNTKDNEGITPLMKAARDIKSLDIINLLLEKGADVNAKDNDGCTPLMFAAYQNRNIDIIKTLINKGAKVNYQDYFGRSSLMWAAQHNSNPGVIMALLEEGADITLEDNSGNRAVDYARFNYHIKGTTAYDKLRGIKSGKLLEYNIQKATYNQILLEPDKYLNKYVEMTGQFYIKDPERESFFIKNGSNEVEIFYYNLSAKMQALILTQPNSSGNKVIVEGSVFRYSDDYNSYYLIAKNLKIEGAKQVEVDLNSEEITYVDILVATDKYLNKDIKISGEFYQKDVERESFYIKQGDYEIEIFYSNLPSVRKDLILKEDEYSDRKFSIKGTLYRYNDRKNTYYLVAKDVSIE</sequence>
<dbReference type="SMART" id="SM00248">
    <property type="entry name" value="ANK"/>
    <property type="match status" value="6"/>
</dbReference>
<proteinExistence type="predicted"/>
<dbReference type="SUPFAM" id="SSF48403">
    <property type="entry name" value="Ankyrin repeat"/>
    <property type="match status" value="1"/>
</dbReference>
<evidence type="ECO:0000256" key="1">
    <source>
        <dbReference type="ARBA" id="ARBA00022737"/>
    </source>
</evidence>
<dbReference type="Pfam" id="PF13637">
    <property type="entry name" value="Ank_4"/>
    <property type="match status" value="1"/>
</dbReference>
<dbReference type="InterPro" id="IPR050745">
    <property type="entry name" value="Multifunctional_regulatory"/>
</dbReference>
<dbReference type="OrthoDB" id="341379at2"/>
<dbReference type="PRINTS" id="PR01415">
    <property type="entry name" value="ANKYRIN"/>
</dbReference>
<dbReference type="InterPro" id="IPR002110">
    <property type="entry name" value="Ankyrin_rpt"/>
</dbReference>
<reference evidence="4 5" key="2">
    <citation type="submission" date="2016-08" db="EMBL/GenBank/DDBJ databases">
        <title>Orenia metallireducens sp. nov. strain Z6, a Novel Metal-reducing Firmicute from the Deep Subsurface.</title>
        <authorList>
            <person name="Maxim B.I."/>
            <person name="Kenneth K."/>
            <person name="Flynn T.M."/>
            <person name="Oloughlin E.J."/>
            <person name="Locke R.A."/>
            <person name="Weber J.R."/>
            <person name="Egan S.M."/>
            <person name="Mackie R.I."/>
            <person name="Cann I.K."/>
        </authorList>
    </citation>
    <scope>NUCLEOTIDE SEQUENCE [LARGE SCALE GENOMIC DNA]</scope>
    <source>
        <strain evidence="4 5">Z6</strain>
    </source>
</reference>
<feature type="repeat" description="ANK" evidence="3">
    <location>
        <begin position="225"/>
        <end position="258"/>
    </location>
</feature>
<keyword evidence="1" id="KW-0677">Repeat</keyword>
<dbReference type="Proteomes" id="UP000093514">
    <property type="component" value="Unassembled WGS sequence"/>
</dbReference>
<organism evidence="4 5">
    <name type="scientific">Orenia metallireducens</name>
    <dbReference type="NCBI Taxonomy" id="1413210"/>
    <lineage>
        <taxon>Bacteria</taxon>
        <taxon>Bacillati</taxon>
        <taxon>Bacillota</taxon>
        <taxon>Clostridia</taxon>
        <taxon>Halanaerobiales</taxon>
        <taxon>Halobacteroidaceae</taxon>
        <taxon>Orenia</taxon>
    </lineage>
</organism>
<evidence type="ECO:0000313" key="5">
    <source>
        <dbReference type="Proteomes" id="UP000093514"/>
    </source>
</evidence>
<feature type="repeat" description="ANK" evidence="3">
    <location>
        <begin position="123"/>
        <end position="156"/>
    </location>
</feature>